<keyword evidence="3" id="KW-0408">Iron</keyword>
<evidence type="ECO:0000313" key="7">
    <source>
        <dbReference type="Proteomes" id="UP001139104"/>
    </source>
</evidence>
<evidence type="ECO:0000259" key="5">
    <source>
        <dbReference type="PROSITE" id="PS51296"/>
    </source>
</evidence>
<dbReference type="RefSeq" id="WP_243068353.1">
    <property type="nucleotide sequence ID" value="NZ_JAIVFK010000001.1"/>
</dbReference>
<reference evidence="6" key="1">
    <citation type="journal article" date="2022" name="ISME J.">
        <title>Identification of active gaseous-alkane degraders at natural gas seeps.</title>
        <authorList>
            <person name="Farhan Ul Haque M."/>
            <person name="Hernandez M."/>
            <person name="Crombie A.T."/>
            <person name="Murrell J.C."/>
        </authorList>
    </citation>
    <scope>NUCLEOTIDE SEQUENCE</scope>
    <source>
        <strain evidence="6">PC2</strain>
    </source>
</reference>
<keyword evidence="1" id="KW-0001">2Fe-2S</keyword>
<dbReference type="Pfam" id="PF00355">
    <property type="entry name" value="Rieske"/>
    <property type="match status" value="1"/>
</dbReference>
<dbReference type="Gene3D" id="2.102.10.10">
    <property type="entry name" value="Rieske [2Fe-2S] iron-sulphur domain"/>
    <property type="match status" value="1"/>
</dbReference>
<evidence type="ECO:0000256" key="3">
    <source>
        <dbReference type="ARBA" id="ARBA00023004"/>
    </source>
</evidence>
<comment type="caution">
    <text evidence="6">The sequence shown here is derived from an EMBL/GenBank/DDBJ whole genome shotgun (WGS) entry which is preliminary data.</text>
</comment>
<dbReference type="PANTHER" id="PTHR40261:SF1">
    <property type="entry name" value="RIESKE DOMAIN-CONTAINING PROTEIN"/>
    <property type="match status" value="1"/>
</dbReference>
<dbReference type="InterPro" id="IPR017941">
    <property type="entry name" value="Rieske_2Fe-2S"/>
</dbReference>
<dbReference type="InterPro" id="IPR036922">
    <property type="entry name" value="Rieske_2Fe-2S_sf"/>
</dbReference>
<keyword evidence="2" id="KW-0479">Metal-binding</keyword>
<keyword evidence="4" id="KW-0411">Iron-sulfur</keyword>
<proteinExistence type="predicted"/>
<evidence type="ECO:0000256" key="4">
    <source>
        <dbReference type="ARBA" id="ARBA00023014"/>
    </source>
</evidence>
<feature type="domain" description="Rieske" evidence="5">
    <location>
        <begin position="21"/>
        <end position="116"/>
    </location>
</feature>
<evidence type="ECO:0000256" key="1">
    <source>
        <dbReference type="ARBA" id="ARBA00022714"/>
    </source>
</evidence>
<evidence type="ECO:0000256" key="2">
    <source>
        <dbReference type="ARBA" id="ARBA00022723"/>
    </source>
</evidence>
<gene>
    <name evidence="6" type="ORF">K2U94_17090</name>
</gene>
<dbReference type="SUPFAM" id="SSF50022">
    <property type="entry name" value="ISP domain"/>
    <property type="match status" value="1"/>
</dbReference>
<organism evidence="6 7">
    <name type="scientific">Candidatus Rhodoblastus alkanivorans</name>
    <dbReference type="NCBI Taxonomy" id="2954117"/>
    <lineage>
        <taxon>Bacteria</taxon>
        <taxon>Pseudomonadati</taxon>
        <taxon>Pseudomonadota</taxon>
        <taxon>Alphaproteobacteria</taxon>
        <taxon>Hyphomicrobiales</taxon>
        <taxon>Rhodoblastaceae</taxon>
        <taxon>Rhodoblastus</taxon>
    </lineage>
</organism>
<name>A0ABS9Z9T9_9HYPH</name>
<protein>
    <submittedName>
        <fullName evidence="6">Rieske 2Fe-2S domain-containing protein</fullName>
    </submittedName>
</protein>
<dbReference type="CDD" id="cd03467">
    <property type="entry name" value="Rieske"/>
    <property type="match status" value="1"/>
</dbReference>
<sequence length="139" mass="15210">MSDVAYVICALDDIQSQRAQGFDLAVLDEAGEEKNFPIVVVRWGKQVFGYVNSCPHHGARLDWEREQFLDPTGLRLMCGKHGALFELGTGRCSAGPCKNDHLKPVELQVIDGDICITGVSLAEEEDEDEDEADASSVEA</sequence>
<dbReference type="Proteomes" id="UP001139104">
    <property type="component" value="Unassembled WGS sequence"/>
</dbReference>
<dbReference type="EMBL" id="JAIVFP010000001">
    <property type="protein sequence ID" value="MCI4684459.1"/>
    <property type="molecule type" value="Genomic_DNA"/>
</dbReference>
<evidence type="ECO:0000313" key="6">
    <source>
        <dbReference type="EMBL" id="MCI4684459.1"/>
    </source>
</evidence>
<keyword evidence="7" id="KW-1185">Reference proteome</keyword>
<accession>A0ABS9Z9T9</accession>
<dbReference type="PANTHER" id="PTHR40261">
    <property type="match status" value="1"/>
</dbReference>
<dbReference type="PROSITE" id="PS51296">
    <property type="entry name" value="RIESKE"/>
    <property type="match status" value="1"/>
</dbReference>